<keyword evidence="6 10" id="KW-0106">Calcium</keyword>
<evidence type="ECO:0000256" key="3">
    <source>
        <dbReference type="ARBA" id="ARBA00007200"/>
    </source>
</evidence>
<dbReference type="InterPro" id="IPR018247">
    <property type="entry name" value="EF_Hand_1_Ca_BS"/>
</dbReference>
<dbReference type="PROSITE" id="PS50222">
    <property type="entry name" value="EF_HAND_2"/>
    <property type="match status" value="1"/>
</dbReference>
<dbReference type="GO" id="GO:0005509">
    <property type="term" value="F:calcium ion binding"/>
    <property type="evidence" value="ECO:0007669"/>
    <property type="project" value="InterPro"/>
</dbReference>
<keyword evidence="10" id="KW-0479">Metal-binding</keyword>
<feature type="domain" description="EF-hand" evidence="13">
    <location>
        <begin position="117"/>
        <end position="152"/>
    </location>
</feature>
<evidence type="ECO:0000256" key="5">
    <source>
        <dbReference type="ARBA" id="ARBA00022692"/>
    </source>
</evidence>
<feature type="transmembrane region" description="Helical" evidence="12">
    <location>
        <begin position="26"/>
        <end position="47"/>
    </location>
</feature>
<dbReference type="EMBL" id="NCKU01005112">
    <property type="protein sequence ID" value="RWS05001.1"/>
    <property type="molecule type" value="Genomic_DNA"/>
</dbReference>
<evidence type="ECO:0000256" key="12">
    <source>
        <dbReference type="SAM" id="Phobius"/>
    </source>
</evidence>
<keyword evidence="10" id="KW-0407">Ion channel</keyword>
<dbReference type="Pfam" id="PF08016">
    <property type="entry name" value="PKD_channel"/>
    <property type="match status" value="1"/>
</dbReference>
<dbReference type="PANTHER" id="PTHR10877">
    <property type="entry name" value="POLYCYSTIN FAMILY MEMBER"/>
    <property type="match status" value="1"/>
</dbReference>
<dbReference type="Gene3D" id="1.10.238.10">
    <property type="entry name" value="EF-hand"/>
    <property type="match status" value="1"/>
</dbReference>
<evidence type="ECO:0000313" key="14">
    <source>
        <dbReference type="EMBL" id="RWS03638.1"/>
    </source>
</evidence>
<evidence type="ECO:0000256" key="4">
    <source>
        <dbReference type="ARBA" id="ARBA00022673"/>
    </source>
</evidence>
<comment type="caution">
    <text evidence="14">The sequence shown here is derived from an EMBL/GenBank/DDBJ whole genome shotgun (WGS) entry which is preliminary data.</text>
</comment>
<evidence type="ECO:0000256" key="2">
    <source>
        <dbReference type="ARBA" id="ARBA00004651"/>
    </source>
</evidence>
<keyword evidence="8 12" id="KW-0472">Membrane</keyword>
<keyword evidence="5 12" id="KW-0812">Transmembrane</keyword>
<dbReference type="GO" id="GO:0031410">
    <property type="term" value="C:cytoplasmic vesicle"/>
    <property type="evidence" value="ECO:0007669"/>
    <property type="project" value="UniProtKB-SubCell"/>
</dbReference>
<keyword evidence="17" id="KW-1185">Reference proteome</keyword>
<dbReference type="GO" id="GO:0005886">
    <property type="term" value="C:plasma membrane"/>
    <property type="evidence" value="ECO:0007669"/>
    <property type="project" value="UniProtKB-SubCell"/>
</dbReference>
<feature type="binding site" evidence="10">
    <location>
        <position position="132"/>
    </location>
    <ligand>
        <name>Ca(2+)</name>
        <dbReference type="ChEBI" id="CHEBI:29108"/>
        <label>2</label>
    </ligand>
</feature>
<name>A0A3S3RNK7_9ACAR</name>
<keyword evidence="4 10" id="KW-0107">Calcium channel</keyword>
<dbReference type="InterPro" id="IPR002048">
    <property type="entry name" value="EF_hand_dom"/>
</dbReference>
<dbReference type="PROSITE" id="PS00018">
    <property type="entry name" value="EF_HAND_1"/>
    <property type="match status" value="1"/>
</dbReference>
<accession>A0A3S3RNK7</accession>
<dbReference type="InterPro" id="IPR013122">
    <property type="entry name" value="PKD1_2_channel"/>
</dbReference>
<reference evidence="14" key="2">
    <citation type="submission" date="2018-11" db="EMBL/GenBank/DDBJ databases">
        <title>Trombidioid mite genomics.</title>
        <authorList>
            <person name="Dong X."/>
        </authorList>
    </citation>
    <scope>NUCLEOTIDE SEQUENCE</scope>
    <source>
        <strain evidence="14">UoL-WK</strain>
    </source>
</reference>
<dbReference type="STRING" id="1965070.A0A3S3RNK7"/>
<comment type="subcellular location">
    <subcellularLocation>
        <location evidence="2">Cell membrane</location>
        <topology evidence="2">Multi-pass membrane protein</topology>
    </subcellularLocation>
    <subcellularLocation>
        <location evidence="1">Cytoplasmic vesicle</location>
    </subcellularLocation>
</comment>
<feature type="binding site" evidence="10">
    <location>
        <position position="141"/>
    </location>
    <ligand>
        <name>Ca(2+)</name>
        <dbReference type="ChEBI" id="CHEBI:29108"/>
        <label>2</label>
    </ligand>
</feature>
<evidence type="ECO:0000256" key="10">
    <source>
        <dbReference type="PIRSR" id="PIRSR603915-1"/>
    </source>
</evidence>
<protein>
    <submittedName>
        <fullName evidence="14">Polycystin-2-like protein</fullName>
    </submittedName>
</protein>
<evidence type="ECO:0000256" key="9">
    <source>
        <dbReference type="ARBA" id="ARBA00023329"/>
    </source>
</evidence>
<feature type="binding site" evidence="10">
    <location>
        <position position="130"/>
    </location>
    <ligand>
        <name>Ca(2+)</name>
        <dbReference type="ChEBI" id="CHEBI:29108"/>
        <label>2</label>
    </ligand>
</feature>
<evidence type="ECO:0000313" key="17">
    <source>
        <dbReference type="Proteomes" id="UP000285301"/>
    </source>
</evidence>
<reference evidence="14 17" key="1">
    <citation type="journal article" date="2018" name="Gigascience">
        <title>Genomes of trombidid mites reveal novel predicted allergens and laterally-transferred genes associated with secondary metabolism.</title>
        <authorList>
            <person name="Dong X."/>
            <person name="Chaisiri K."/>
            <person name="Xia D."/>
            <person name="Armstrong S.D."/>
            <person name="Fang Y."/>
            <person name="Donnelly M.J."/>
            <person name="Kadowaki T."/>
            <person name="McGarry J.W."/>
            <person name="Darby A.C."/>
            <person name="Makepeace B.L."/>
        </authorList>
    </citation>
    <scope>NUCLEOTIDE SEQUENCE [LARGE SCALE GENOMIC DNA]</scope>
    <source>
        <strain evidence="14">UoL-WK</strain>
    </source>
</reference>
<proteinExistence type="inferred from homology"/>
<dbReference type="AlphaFoldDB" id="A0A3S3RNK7"/>
<dbReference type="EMBL" id="NCKU01006308">
    <property type="protein sequence ID" value="RWS03638.1"/>
    <property type="molecule type" value="Genomic_DNA"/>
</dbReference>
<evidence type="ECO:0000259" key="13">
    <source>
        <dbReference type="PROSITE" id="PS50222"/>
    </source>
</evidence>
<dbReference type="InterPro" id="IPR011992">
    <property type="entry name" value="EF-hand-dom_pair"/>
</dbReference>
<keyword evidence="10" id="KW-0109">Calcium transport</keyword>
<evidence type="ECO:0000256" key="6">
    <source>
        <dbReference type="ARBA" id="ARBA00022837"/>
    </source>
</evidence>
<evidence type="ECO:0000256" key="7">
    <source>
        <dbReference type="ARBA" id="ARBA00022989"/>
    </source>
</evidence>
<dbReference type="InterPro" id="IPR051223">
    <property type="entry name" value="Polycystin"/>
</dbReference>
<gene>
    <name evidence="15" type="ORF">B4U79_01508</name>
    <name evidence="16" type="ORF">B4U79_03524</name>
    <name evidence="14" type="ORF">B4U79_04257</name>
</gene>
<keyword evidence="9" id="KW-0968">Cytoplasmic vesicle</keyword>
<keyword evidence="10" id="KW-0813">Transport</keyword>
<dbReference type="GO" id="GO:0005262">
    <property type="term" value="F:calcium channel activity"/>
    <property type="evidence" value="ECO:0007669"/>
    <property type="project" value="UniProtKB-KW"/>
</dbReference>
<dbReference type="EMBL" id="NCKU01006051">
    <property type="protein sequence ID" value="RWS03880.1"/>
    <property type="molecule type" value="Genomic_DNA"/>
</dbReference>
<keyword evidence="7 12" id="KW-1133">Transmembrane helix</keyword>
<feature type="non-terminal residue" evidence="14">
    <location>
        <position position="1"/>
    </location>
</feature>
<keyword evidence="11" id="KW-0175">Coiled coil</keyword>
<feature type="coiled-coil region" evidence="11">
    <location>
        <begin position="139"/>
        <end position="166"/>
    </location>
</feature>
<comment type="similarity">
    <text evidence="3">Belongs to the polycystin family.</text>
</comment>
<evidence type="ECO:0000256" key="1">
    <source>
        <dbReference type="ARBA" id="ARBA00004541"/>
    </source>
</evidence>
<organism evidence="14 17">
    <name type="scientific">Dinothrombium tinctorium</name>
    <dbReference type="NCBI Taxonomy" id="1965070"/>
    <lineage>
        <taxon>Eukaryota</taxon>
        <taxon>Metazoa</taxon>
        <taxon>Ecdysozoa</taxon>
        <taxon>Arthropoda</taxon>
        <taxon>Chelicerata</taxon>
        <taxon>Arachnida</taxon>
        <taxon>Acari</taxon>
        <taxon>Acariformes</taxon>
        <taxon>Trombidiformes</taxon>
        <taxon>Prostigmata</taxon>
        <taxon>Anystina</taxon>
        <taxon>Parasitengona</taxon>
        <taxon>Trombidioidea</taxon>
        <taxon>Trombidiidae</taxon>
        <taxon>Dinothrombium</taxon>
    </lineage>
</organism>
<dbReference type="Proteomes" id="UP000285301">
    <property type="component" value="Unassembled WGS sequence"/>
</dbReference>
<evidence type="ECO:0000256" key="8">
    <source>
        <dbReference type="ARBA" id="ARBA00023136"/>
    </source>
</evidence>
<dbReference type="GO" id="GO:0050982">
    <property type="term" value="P:detection of mechanical stimulus"/>
    <property type="evidence" value="ECO:0007669"/>
    <property type="project" value="TreeGrafter"/>
</dbReference>
<feature type="binding site" evidence="10">
    <location>
        <position position="136"/>
    </location>
    <ligand>
        <name>Ca(2+)</name>
        <dbReference type="ChEBI" id="CHEBI:29108"/>
        <label>2</label>
    </ligand>
</feature>
<keyword evidence="10" id="KW-0406">Ion transport</keyword>
<dbReference type="PRINTS" id="PR01433">
    <property type="entry name" value="POLYCYSTIN2"/>
</dbReference>
<evidence type="ECO:0000313" key="15">
    <source>
        <dbReference type="EMBL" id="RWS03880.1"/>
    </source>
</evidence>
<dbReference type="Gene3D" id="1.10.287.70">
    <property type="match status" value="1"/>
</dbReference>
<dbReference type="PANTHER" id="PTHR10877:SF183">
    <property type="entry name" value="AT14535P-RELATED"/>
    <property type="match status" value="1"/>
</dbReference>
<evidence type="ECO:0000256" key="11">
    <source>
        <dbReference type="SAM" id="Coils"/>
    </source>
</evidence>
<evidence type="ECO:0000313" key="16">
    <source>
        <dbReference type="EMBL" id="RWS05001.1"/>
    </source>
</evidence>
<feature type="non-terminal residue" evidence="14">
    <location>
        <position position="227"/>
    </location>
</feature>
<sequence>FTLLRLILGDFNFHQLEAANRVLGPIYFLSYIFFVFFVLMNMFLAIINDSYAEVKSELSDQDEFQIMDYFKSHYQNLLTKLGKQREQIEGIQAALQAKGKKTLNFEEVRKELKKRNLTDPEIEMLFAKYDLDCNRELDEDELKKMFEDLEGKKKEIDEEIAMEQKRPSSAVSVHHFKSTYEDIIKLTRRVDRMEHTLAVISAQIDSVLAGKLIVNKPDAKVEKENEE</sequence>
<dbReference type="SUPFAM" id="SSF47473">
    <property type="entry name" value="EF-hand"/>
    <property type="match status" value="1"/>
</dbReference>
<dbReference type="InterPro" id="IPR003915">
    <property type="entry name" value="PKD_2"/>
</dbReference>
<dbReference type="OrthoDB" id="444119at2759"/>